<geneLocation type="mitochondrion" evidence="1"/>
<evidence type="ECO:0000313" key="1">
    <source>
        <dbReference type="EMBL" id="KUM48761.1"/>
    </source>
</evidence>
<protein>
    <submittedName>
        <fullName evidence="1">Uncharacterized protein</fullName>
    </submittedName>
</protein>
<gene>
    <name evidence="1" type="ORF">ABT39_MTgene4097</name>
</gene>
<proteinExistence type="predicted"/>
<sequence length="87" mass="9407">MEKAGTDSQAQQIGFIWKLGENLWIEVPGCKQTPVHKYVASQLLSKRVSASSLLGPVGIAPAENKFPRPPSQFAGTQPILGVILTYD</sequence>
<reference evidence="1" key="1">
    <citation type="journal article" date="2015" name="Genome Biol. Evol.">
        <title>Organellar Genomes of White Spruce (Picea glauca): Assembly and Annotation.</title>
        <authorList>
            <person name="Jackman S.D."/>
            <person name="Warren R.L."/>
            <person name="Gibb E.A."/>
            <person name="Vandervalk B.P."/>
            <person name="Mohamadi H."/>
            <person name="Chu J."/>
            <person name="Raymond A."/>
            <person name="Pleasance S."/>
            <person name="Coope R."/>
            <person name="Wildung M.R."/>
            <person name="Ritland C.E."/>
            <person name="Bousquet J."/>
            <person name="Jones S.J."/>
            <person name="Bohlmann J."/>
            <person name="Birol I."/>
        </authorList>
    </citation>
    <scope>NUCLEOTIDE SEQUENCE [LARGE SCALE GENOMIC DNA]</scope>
    <source>
        <tissue evidence="1">Flushing bud</tissue>
    </source>
</reference>
<keyword evidence="1" id="KW-0496">Mitochondrion</keyword>
<comment type="caution">
    <text evidence="1">The sequence shown here is derived from an EMBL/GenBank/DDBJ whole genome shotgun (WGS) entry which is preliminary data.</text>
</comment>
<accession>A0A101M0H7</accession>
<dbReference type="EMBL" id="LKAM01000004">
    <property type="protein sequence ID" value="KUM48761.1"/>
    <property type="molecule type" value="Genomic_DNA"/>
</dbReference>
<dbReference type="AlphaFoldDB" id="A0A101M0H7"/>
<name>A0A101M0H7_PICGL</name>
<organism evidence="1">
    <name type="scientific">Picea glauca</name>
    <name type="common">White spruce</name>
    <name type="synonym">Pinus glauca</name>
    <dbReference type="NCBI Taxonomy" id="3330"/>
    <lineage>
        <taxon>Eukaryota</taxon>
        <taxon>Viridiplantae</taxon>
        <taxon>Streptophyta</taxon>
        <taxon>Embryophyta</taxon>
        <taxon>Tracheophyta</taxon>
        <taxon>Spermatophyta</taxon>
        <taxon>Pinopsida</taxon>
        <taxon>Pinidae</taxon>
        <taxon>Conifers I</taxon>
        <taxon>Pinales</taxon>
        <taxon>Pinaceae</taxon>
        <taxon>Picea</taxon>
    </lineage>
</organism>